<dbReference type="CDD" id="cd13692">
    <property type="entry name" value="PBP2_BztA"/>
    <property type="match status" value="1"/>
</dbReference>
<protein>
    <submittedName>
        <fullName evidence="7">Amino acid ABC transporter substrate-binding protein</fullName>
    </submittedName>
</protein>
<dbReference type="InterPro" id="IPR001638">
    <property type="entry name" value="Solute-binding_3/MltF_N"/>
</dbReference>
<name>A0ABN1FZ20_9PROT</name>
<organism evidence="7 8">
    <name type="scientific">Craurococcus roseus</name>
    <dbReference type="NCBI Taxonomy" id="77585"/>
    <lineage>
        <taxon>Bacteria</taxon>
        <taxon>Pseudomonadati</taxon>
        <taxon>Pseudomonadota</taxon>
        <taxon>Alphaproteobacteria</taxon>
        <taxon>Acetobacterales</taxon>
        <taxon>Acetobacteraceae</taxon>
        <taxon>Craurococcus</taxon>
    </lineage>
</organism>
<evidence type="ECO:0000256" key="3">
    <source>
        <dbReference type="ARBA" id="ARBA00022729"/>
    </source>
</evidence>
<accession>A0ABN1FZ20</accession>
<dbReference type="SUPFAM" id="SSF53850">
    <property type="entry name" value="Periplasmic binding protein-like II"/>
    <property type="match status" value="1"/>
</dbReference>
<feature type="signal peptide" evidence="5">
    <location>
        <begin position="1"/>
        <end position="22"/>
    </location>
</feature>
<feature type="chain" id="PRO_5045861822" evidence="5">
    <location>
        <begin position="23"/>
        <end position="348"/>
    </location>
</feature>
<evidence type="ECO:0000259" key="6">
    <source>
        <dbReference type="SMART" id="SM00062"/>
    </source>
</evidence>
<evidence type="ECO:0000256" key="1">
    <source>
        <dbReference type="ARBA" id="ARBA00010333"/>
    </source>
</evidence>
<evidence type="ECO:0000313" key="7">
    <source>
        <dbReference type="EMBL" id="GAA0600839.1"/>
    </source>
</evidence>
<proteinExistence type="inferred from homology"/>
<dbReference type="SMART" id="SM00062">
    <property type="entry name" value="PBPb"/>
    <property type="match status" value="1"/>
</dbReference>
<feature type="domain" description="Solute-binding protein family 3/N-terminal" evidence="6">
    <location>
        <begin position="47"/>
        <end position="276"/>
    </location>
</feature>
<dbReference type="InterPro" id="IPR051455">
    <property type="entry name" value="Bact_solute-bind_prot3"/>
</dbReference>
<keyword evidence="3 5" id="KW-0732">Signal</keyword>
<keyword evidence="2" id="KW-0813">Transport</keyword>
<evidence type="ECO:0000256" key="4">
    <source>
        <dbReference type="RuleBase" id="RU003744"/>
    </source>
</evidence>
<dbReference type="Gene3D" id="3.40.190.10">
    <property type="entry name" value="Periplasmic binding protein-like II"/>
    <property type="match status" value="2"/>
</dbReference>
<reference evidence="7 8" key="1">
    <citation type="journal article" date="2019" name="Int. J. Syst. Evol. Microbiol.">
        <title>The Global Catalogue of Microorganisms (GCM) 10K type strain sequencing project: providing services to taxonomists for standard genome sequencing and annotation.</title>
        <authorList>
            <consortium name="The Broad Institute Genomics Platform"/>
            <consortium name="The Broad Institute Genome Sequencing Center for Infectious Disease"/>
            <person name="Wu L."/>
            <person name="Ma J."/>
        </authorList>
    </citation>
    <scope>NUCLEOTIDE SEQUENCE [LARGE SCALE GENOMIC DNA]</scope>
    <source>
        <strain evidence="7 8">JCM 9933</strain>
    </source>
</reference>
<evidence type="ECO:0000256" key="5">
    <source>
        <dbReference type="SAM" id="SignalP"/>
    </source>
</evidence>
<dbReference type="EMBL" id="BAAAFZ010000074">
    <property type="protein sequence ID" value="GAA0600839.1"/>
    <property type="molecule type" value="Genomic_DNA"/>
</dbReference>
<dbReference type="Proteomes" id="UP001501588">
    <property type="component" value="Unassembled WGS sequence"/>
</dbReference>
<dbReference type="Pfam" id="PF00497">
    <property type="entry name" value="SBP_bac_3"/>
    <property type="match status" value="1"/>
</dbReference>
<evidence type="ECO:0000313" key="8">
    <source>
        <dbReference type="Proteomes" id="UP001501588"/>
    </source>
</evidence>
<comment type="caution">
    <text evidence="7">The sequence shown here is derived from an EMBL/GenBank/DDBJ whole genome shotgun (WGS) entry which is preliminary data.</text>
</comment>
<dbReference type="RefSeq" id="WP_343897519.1">
    <property type="nucleotide sequence ID" value="NZ_BAAAFZ010000074.1"/>
</dbReference>
<dbReference type="PANTHER" id="PTHR30085:SF7">
    <property type="entry name" value="AMINO-ACID ABC TRANSPORTER-BINDING PROTEIN YHDW-RELATED"/>
    <property type="match status" value="1"/>
</dbReference>
<evidence type="ECO:0000256" key="2">
    <source>
        <dbReference type="ARBA" id="ARBA00022448"/>
    </source>
</evidence>
<comment type="similarity">
    <text evidence="1 4">Belongs to the bacterial solute-binding protein 3 family.</text>
</comment>
<dbReference type="PANTHER" id="PTHR30085">
    <property type="entry name" value="AMINO ACID ABC TRANSPORTER PERMEASE"/>
    <property type="match status" value="1"/>
</dbReference>
<gene>
    <name evidence="7" type="ORF">GCM10009416_43490</name>
</gene>
<sequence>MRFLRPIIAAALLSLAPGLAAAQAPAPQPAVRGGGSPTFDAVRARDHIRCGVSQGTPGFSTPDSQGRWTGFDVEFCRALAAAVLGDATKVRFQPYSAQQRFTALQSGEIDVLSRNTTWTFQRDVQLGLEYAGVAYYDGAGFLARRQPGLENAKQLDGATVCVQTGTTNELIVADFARANNIRLNPLVMQNLEEIFQSLFSGRCDAFNWDRAALAGTRARAPRPDDFVLLPEVLSKEPYSPVVAQGDQRWLEIVRWTLFALIEAEEQGINSENVGQRLRSPDPNAQRLLGATGGFGPMLGLSDRWAYEAIRQVGNYGEIFARTLTPMGIDRGLNKLWSQGGLIYAPAMR</sequence>
<dbReference type="PROSITE" id="PS01039">
    <property type="entry name" value="SBP_BACTERIAL_3"/>
    <property type="match status" value="1"/>
</dbReference>
<dbReference type="InterPro" id="IPR018313">
    <property type="entry name" value="SBP_3_CS"/>
</dbReference>
<keyword evidence="8" id="KW-1185">Reference proteome</keyword>